<reference evidence="1" key="1">
    <citation type="submission" date="2014-11" db="EMBL/GenBank/DDBJ databases">
        <authorList>
            <person name="Amaro Gonzalez C."/>
        </authorList>
    </citation>
    <scope>NUCLEOTIDE SEQUENCE</scope>
</reference>
<dbReference type="AlphaFoldDB" id="A0A0E9SKU4"/>
<organism evidence="1">
    <name type="scientific">Anguilla anguilla</name>
    <name type="common">European freshwater eel</name>
    <name type="synonym">Muraena anguilla</name>
    <dbReference type="NCBI Taxonomy" id="7936"/>
    <lineage>
        <taxon>Eukaryota</taxon>
        <taxon>Metazoa</taxon>
        <taxon>Chordata</taxon>
        <taxon>Craniata</taxon>
        <taxon>Vertebrata</taxon>
        <taxon>Euteleostomi</taxon>
        <taxon>Actinopterygii</taxon>
        <taxon>Neopterygii</taxon>
        <taxon>Teleostei</taxon>
        <taxon>Anguilliformes</taxon>
        <taxon>Anguillidae</taxon>
        <taxon>Anguilla</taxon>
    </lineage>
</organism>
<proteinExistence type="predicted"/>
<evidence type="ECO:0000313" key="1">
    <source>
        <dbReference type="EMBL" id="JAH42009.1"/>
    </source>
</evidence>
<dbReference type="EMBL" id="GBXM01066568">
    <property type="protein sequence ID" value="JAH42009.1"/>
    <property type="molecule type" value="Transcribed_RNA"/>
</dbReference>
<sequence>MHTTLNFEADGLQQQKTTPGATHLMKWPVSVYENNLPGWQCSISYHENITPIYSESAL</sequence>
<reference evidence="1" key="2">
    <citation type="journal article" date="2015" name="Fish Shellfish Immunol.">
        <title>Early steps in the European eel (Anguilla anguilla)-Vibrio vulnificus interaction in the gills: Role of the RtxA13 toxin.</title>
        <authorList>
            <person name="Callol A."/>
            <person name="Pajuelo D."/>
            <person name="Ebbesson L."/>
            <person name="Teles M."/>
            <person name="MacKenzie S."/>
            <person name="Amaro C."/>
        </authorList>
    </citation>
    <scope>NUCLEOTIDE SEQUENCE</scope>
</reference>
<name>A0A0E9SKU4_ANGAN</name>
<accession>A0A0E9SKU4</accession>
<protein>
    <submittedName>
        <fullName evidence="1">Uncharacterized protein</fullName>
    </submittedName>
</protein>